<dbReference type="InterPro" id="IPR036457">
    <property type="entry name" value="PPM-type-like_dom_sf"/>
</dbReference>
<dbReference type="PATRIC" id="fig|1249627.3.peg.2356"/>
<evidence type="ECO:0000259" key="4">
    <source>
        <dbReference type="PROSITE" id="PS51746"/>
    </source>
</evidence>
<sequence length="717" mass="79018">MTPDRHDASDSSLHAVENGDDSALAQPTAQAPRAPVASTNLFRNFNRLIGVAYGALLIVLTLFFAYLLHRNLQEEIGLIKGDVARHGQFFEFVLRASADQLETFRMSTSSTDQEQSPATAEAILDRPPGAWLREDAERGIFHLDALPNRDSAGNLIGLGSLHGRDAQFYDDLDTALRLNGEWSSLIFTLPNAAEARFVTVDSFQAILPWRPSIELTFDPEIYDSPVWTMGQPATNPDRQKYWAPVYFAGPERGLLAPVAAPVHDGERFVGILSIDVSIDYLNRINADFNYPLGITLLVDQRRQVLTHPELFAKPLQVDRTQDLAQALPPELASETERLLRLPPGTPTHLNGYLVIRYGLVSAPWSLFYLVPLSDLRMAVASDMGAHMIAVLIGLALLMGLTYLLTAREFVGPAAKLVAHIASESNFVPTTIPVVPSGWRPWFETITRAFRESLQLVALRQELSIAASMQQSILPRHWPQDSRYSLWGMMRPAREIGGDFYDHFALPGNRLGLVVADVSGKGVPAGLFAMVSKTLLRSAAIRGELSIREMMAEVNDGLAEDNENCMFVTLFYAQFDPDTGRLDYVNAGHPSPLLVHADGTVSELPLTRGMALGALEGLGYASASIQLSPGDTLLMFSDGVTEAMNARHEEFGDARLSEQLRGSSPRNPREAVERVLTGVDRFASEVEQADDITCVALRYCSDQPPPECRNTDRQEVRT</sequence>
<dbReference type="RefSeq" id="WP_052348064.1">
    <property type="nucleotide sequence ID" value="NZ_AONC01000035.1"/>
</dbReference>
<feature type="transmembrane region" description="Helical" evidence="3">
    <location>
        <begin position="48"/>
        <end position="68"/>
    </location>
</feature>
<dbReference type="InterPro" id="IPR001932">
    <property type="entry name" value="PPM-type_phosphatase-like_dom"/>
</dbReference>
<dbReference type="Proteomes" id="UP000019460">
    <property type="component" value="Unassembled WGS sequence"/>
</dbReference>
<evidence type="ECO:0000313" key="5">
    <source>
        <dbReference type="EMBL" id="EXJ14830.1"/>
    </source>
</evidence>
<keyword evidence="3" id="KW-0472">Membrane</keyword>
<evidence type="ECO:0000256" key="2">
    <source>
        <dbReference type="SAM" id="MobiDB-lite"/>
    </source>
</evidence>
<gene>
    <name evidence="5" type="ORF">D779_2036</name>
</gene>
<proteinExistence type="predicted"/>
<dbReference type="SMART" id="SM00331">
    <property type="entry name" value="PP2C_SIG"/>
    <property type="match status" value="1"/>
</dbReference>
<protein>
    <submittedName>
        <fullName evidence="5">Response regulator receiver modulated serine phosphatase</fullName>
    </submittedName>
</protein>
<evidence type="ECO:0000256" key="1">
    <source>
        <dbReference type="ARBA" id="ARBA00022801"/>
    </source>
</evidence>
<dbReference type="InterPro" id="IPR052016">
    <property type="entry name" value="Bact_Sigma-Reg"/>
</dbReference>
<keyword evidence="6" id="KW-1185">Reference proteome</keyword>
<dbReference type="PROSITE" id="PS51746">
    <property type="entry name" value="PPM_2"/>
    <property type="match status" value="1"/>
</dbReference>
<accession>W9VWP9</accession>
<dbReference type="SUPFAM" id="SSF81606">
    <property type="entry name" value="PP2C-like"/>
    <property type="match status" value="1"/>
</dbReference>
<comment type="caution">
    <text evidence="5">The sequence shown here is derived from an EMBL/GenBank/DDBJ whole genome shotgun (WGS) entry which is preliminary data.</text>
</comment>
<reference evidence="5 6" key="1">
    <citation type="submission" date="2012-11" db="EMBL/GenBank/DDBJ databases">
        <title>Genome assembly of Thiorhodococcus sp. AK35.</title>
        <authorList>
            <person name="Nupur N."/>
            <person name="Khatri I."/>
            <person name="Subramanian S."/>
            <person name="Pinnaka A."/>
        </authorList>
    </citation>
    <scope>NUCLEOTIDE SEQUENCE [LARGE SCALE GENOMIC DNA]</scope>
    <source>
        <strain evidence="5 6">AK35</strain>
    </source>
</reference>
<feature type="transmembrane region" description="Helical" evidence="3">
    <location>
        <begin position="383"/>
        <end position="405"/>
    </location>
</feature>
<dbReference type="PANTHER" id="PTHR43156">
    <property type="entry name" value="STAGE II SPORULATION PROTEIN E-RELATED"/>
    <property type="match status" value="1"/>
</dbReference>
<keyword evidence="3" id="KW-0812">Transmembrane</keyword>
<dbReference type="GO" id="GO:0016791">
    <property type="term" value="F:phosphatase activity"/>
    <property type="evidence" value="ECO:0007669"/>
    <property type="project" value="TreeGrafter"/>
</dbReference>
<keyword evidence="1" id="KW-0378">Hydrolase</keyword>
<dbReference type="PANTHER" id="PTHR43156:SF2">
    <property type="entry name" value="STAGE II SPORULATION PROTEIN E"/>
    <property type="match status" value="1"/>
</dbReference>
<dbReference type="eggNOG" id="COG2208">
    <property type="taxonomic scope" value="Bacteria"/>
</dbReference>
<name>W9VWP9_9GAMM</name>
<dbReference type="Pfam" id="PF07228">
    <property type="entry name" value="SpoIIE"/>
    <property type="match status" value="1"/>
</dbReference>
<feature type="transmembrane region" description="Helical" evidence="3">
    <location>
        <begin position="349"/>
        <end position="371"/>
    </location>
</feature>
<evidence type="ECO:0000256" key="3">
    <source>
        <dbReference type="SAM" id="Phobius"/>
    </source>
</evidence>
<feature type="region of interest" description="Disordered" evidence="2">
    <location>
        <begin position="1"/>
        <end position="31"/>
    </location>
</feature>
<dbReference type="Gene3D" id="3.60.40.10">
    <property type="entry name" value="PPM-type phosphatase domain"/>
    <property type="match status" value="1"/>
</dbReference>
<feature type="domain" description="PPM-type phosphatase" evidence="4">
    <location>
        <begin position="482"/>
        <end position="698"/>
    </location>
</feature>
<dbReference type="EMBL" id="AONC01000035">
    <property type="protein sequence ID" value="EXJ14830.1"/>
    <property type="molecule type" value="Genomic_DNA"/>
</dbReference>
<keyword evidence="3" id="KW-1133">Transmembrane helix</keyword>
<dbReference type="STRING" id="1249627.D779_2036"/>
<evidence type="ECO:0000313" key="6">
    <source>
        <dbReference type="Proteomes" id="UP000019460"/>
    </source>
</evidence>
<dbReference type="AlphaFoldDB" id="W9VWP9"/>
<dbReference type="OrthoDB" id="9811749at2"/>
<organism evidence="5 6">
    <name type="scientific">Imhoffiella purpurea</name>
    <dbReference type="NCBI Taxonomy" id="1249627"/>
    <lineage>
        <taxon>Bacteria</taxon>
        <taxon>Pseudomonadati</taxon>
        <taxon>Pseudomonadota</taxon>
        <taxon>Gammaproteobacteria</taxon>
        <taxon>Chromatiales</taxon>
        <taxon>Chromatiaceae</taxon>
        <taxon>Imhoffiella</taxon>
    </lineage>
</organism>